<reference evidence="4" key="1">
    <citation type="submission" date="2020-12" db="EMBL/GenBank/DDBJ databases">
        <title>Metabolic potential, ecology and presence of endohyphal bacteria is reflected in genomic diversity of Mucoromycotina.</title>
        <authorList>
            <person name="Muszewska A."/>
            <person name="Okrasinska A."/>
            <person name="Steczkiewicz K."/>
            <person name="Drgas O."/>
            <person name="Orlowska M."/>
            <person name="Perlinska-Lenart U."/>
            <person name="Aleksandrzak-Piekarczyk T."/>
            <person name="Szatraj K."/>
            <person name="Zielenkiewicz U."/>
            <person name="Pilsyk S."/>
            <person name="Malc E."/>
            <person name="Mieczkowski P."/>
            <person name="Kruszewska J.S."/>
            <person name="Biernat P."/>
            <person name="Pawlowska J."/>
        </authorList>
    </citation>
    <scope>NUCLEOTIDE SEQUENCE</scope>
    <source>
        <strain evidence="4">WA0000051536</strain>
    </source>
</reference>
<gene>
    <name evidence="4" type="ORF">INT44_004050</name>
</gene>
<sequence>MVLWNALITLTLVAAFLNPESVYMATRQLQMVIKNLIEEVQLKKRSVASVFPQLLLVSGRLIVLMVLIIANCILGETISKTDKTVKTTAIAIQQVQQLAEPLPTESIHAVVESVKEKIDIPALGITASNDHHDGIVDPPSVKVDTQSMASGTDDTLENTSQCSEKTENDAEEQMQTSALKGKNGNSEQTVVDAHDVKNSELPVPPPPLEDINMVDPPKLTTSENVTEAQPDILPQIDGRQQSSSQIKRRSLLLPELNPPKQSIDKPRRKFSIQRSNETSDSKPKKLLSIFKKR</sequence>
<accession>A0A8H7QBP9</accession>
<keyword evidence="5" id="KW-1185">Reference proteome</keyword>
<evidence type="ECO:0000313" key="4">
    <source>
        <dbReference type="EMBL" id="KAG2188910.1"/>
    </source>
</evidence>
<proteinExistence type="predicted"/>
<feature type="chain" id="PRO_5034817997" evidence="3">
    <location>
        <begin position="16"/>
        <end position="293"/>
    </location>
</feature>
<evidence type="ECO:0000256" key="3">
    <source>
        <dbReference type="SAM" id="SignalP"/>
    </source>
</evidence>
<keyword evidence="2" id="KW-0812">Transmembrane</keyword>
<feature type="compositionally biased region" description="Polar residues" evidence="1">
    <location>
        <begin position="173"/>
        <end position="189"/>
    </location>
</feature>
<name>A0A8H7QBP9_9FUNG</name>
<keyword evidence="2" id="KW-0472">Membrane</keyword>
<dbReference type="Proteomes" id="UP000612746">
    <property type="component" value="Unassembled WGS sequence"/>
</dbReference>
<feature type="signal peptide" evidence="3">
    <location>
        <begin position="1"/>
        <end position="15"/>
    </location>
</feature>
<dbReference type="OrthoDB" id="2398262at2759"/>
<organism evidence="4 5">
    <name type="scientific">Umbelopsis vinacea</name>
    <dbReference type="NCBI Taxonomy" id="44442"/>
    <lineage>
        <taxon>Eukaryota</taxon>
        <taxon>Fungi</taxon>
        <taxon>Fungi incertae sedis</taxon>
        <taxon>Mucoromycota</taxon>
        <taxon>Mucoromycotina</taxon>
        <taxon>Umbelopsidomycetes</taxon>
        <taxon>Umbelopsidales</taxon>
        <taxon>Umbelopsidaceae</taxon>
        <taxon>Umbelopsis</taxon>
    </lineage>
</organism>
<evidence type="ECO:0000256" key="2">
    <source>
        <dbReference type="SAM" id="Phobius"/>
    </source>
</evidence>
<keyword evidence="3" id="KW-0732">Signal</keyword>
<feature type="compositionally biased region" description="Polar residues" evidence="1">
    <location>
        <begin position="143"/>
        <end position="163"/>
    </location>
</feature>
<feature type="transmembrane region" description="Helical" evidence="2">
    <location>
        <begin position="48"/>
        <end position="74"/>
    </location>
</feature>
<evidence type="ECO:0000313" key="5">
    <source>
        <dbReference type="Proteomes" id="UP000612746"/>
    </source>
</evidence>
<dbReference type="AlphaFoldDB" id="A0A8H7QBP9"/>
<comment type="caution">
    <text evidence="4">The sequence shown here is derived from an EMBL/GenBank/DDBJ whole genome shotgun (WGS) entry which is preliminary data.</text>
</comment>
<keyword evidence="2" id="KW-1133">Transmembrane helix</keyword>
<evidence type="ECO:0000256" key="1">
    <source>
        <dbReference type="SAM" id="MobiDB-lite"/>
    </source>
</evidence>
<dbReference type="EMBL" id="JAEPRA010000001">
    <property type="protein sequence ID" value="KAG2188910.1"/>
    <property type="molecule type" value="Genomic_DNA"/>
</dbReference>
<protein>
    <submittedName>
        <fullName evidence="4">Uncharacterized protein</fullName>
    </submittedName>
</protein>
<feature type="region of interest" description="Disordered" evidence="1">
    <location>
        <begin position="129"/>
        <end position="293"/>
    </location>
</feature>